<dbReference type="EMBL" id="FUYS01000004">
    <property type="protein sequence ID" value="SKB59211.1"/>
    <property type="molecule type" value="Genomic_DNA"/>
</dbReference>
<protein>
    <submittedName>
        <fullName evidence="2">Uncharacterized protein</fullName>
    </submittedName>
</protein>
<dbReference type="OrthoDB" id="677977at2"/>
<dbReference type="STRING" id="623280.SAMN05660226_02257"/>
<feature type="transmembrane region" description="Helical" evidence="1">
    <location>
        <begin position="126"/>
        <end position="143"/>
    </location>
</feature>
<dbReference type="RefSeq" id="WP_079716929.1">
    <property type="nucleotide sequence ID" value="NZ_FUYS01000004.1"/>
</dbReference>
<accession>A0A1T5CIQ5</accession>
<dbReference type="Proteomes" id="UP000190541">
    <property type="component" value="Unassembled WGS sequence"/>
</dbReference>
<organism evidence="2 3">
    <name type="scientific">Parapedobacter luteus</name>
    <dbReference type="NCBI Taxonomy" id="623280"/>
    <lineage>
        <taxon>Bacteria</taxon>
        <taxon>Pseudomonadati</taxon>
        <taxon>Bacteroidota</taxon>
        <taxon>Sphingobacteriia</taxon>
        <taxon>Sphingobacteriales</taxon>
        <taxon>Sphingobacteriaceae</taxon>
        <taxon>Parapedobacter</taxon>
    </lineage>
</organism>
<dbReference type="AlphaFoldDB" id="A0A1T5CIQ5"/>
<evidence type="ECO:0000313" key="2">
    <source>
        <dbReference type="EMBL" id="SKB59211.1"/>
    </source>
</evidence>
<keyword evidence="1" id="KW-1133">Transmembrane helix</keyword>
<proteinExistence type="predicted"/>
<evidence type="ECO:0000256" key="1">
    <source>
        <dbReference type="SAM" id="Phobius"/>
    </source>
</evidence>
<feature type="transmembrane region" description="Helical" evidence="1">
    <location>
        <begin position="86"/>
        <end position="106"/>
    </location>
</feature>
<name>A0A1T5CIQ5_9SPHI</name>
<reference evidence="2 3" key="1">
    <citation type="submission" date="2017-02" db="EMBL/GenBank/DDBJ databases">
        <authorList>
            <person name="Peterson S.W."/>
        </authorList>
    </citation>
    <scope>NUCLEOTIDE SEQUENCE [LARGE SCALE GENOMIC DNA]</scope>
    <source>
        <strain evidence="2 3">DSM 22899</strain>
    </source>
</reference>
<keyword evidence="1" id="KW-0472">Membrane</keyword>
<sequence>MNLFKKTLPPLAGSLVLNLVHELARNRVEKAPEINKIGEEAIANVYKKVGEKPPTEKKRYAMAMAGDLIANTAYYRMVAGKSKTETWTKGLLFGLVAGVGALTATAPLGLDDTPVNRSTRTKAMTVLYYTLGGLATAAIYLALNKHRERR</sequence>
<keyword evidence="3" id="KW-1185">Reference proteome</keyword>
<evidence type="ECO:0000313" key="3">
    <source>
        <dbReference type="Proteomes" id="UP000190541"/>
    </source>
</evidence>
<keyword evidence="1" id="KW-0812">Transmembrane</keyword>
<gene>
    <name evidence="2" type="ORF">SAMN05660226_02257</name>
</gene>